<protein>
    <submittedName>
        <fullName evidence="3">Putative signal peptide protein</fullName>
    </submittedName>
</protein>
<evidence type="ECO:0000313" key="4">
    <source>
        <dbReference type="Proteomes" id="UP000037035"/>
    </source>
</evidence>
<feature type="signal peptide" evidence="2">
    <location>
        <begin position="1"/>
        <end position="20"/>
    </location>
</feature>
<proteinExistence type="predicted"/>
<comment type="caution">
    <text evidence="3">The sequence shown here is derived from an EMBL/GenBank/DDBJ whole genome shotgun (WGS) entry which is preliminary data.</text>
</comment>
<keyword evidence="2" id="KW-0732">Signal</keyword>
<name>A0A0L6VW32_9BASI</name>
<evidence type="ECO:0000313" key="3">
    <source>
        <dbReference type="EMBL" id="KNZ64470.1"/>
    </source>
</evidence>
<feature type="region of interest" description="Disordered" evidence="1">
    <location>
        <begin position="228"/>
        <end position="248"/>
    </location>
</feature>
<keyword evidence="4" id="KW-1185">Reference proteome</keyword>
<reference evidence="3 4" key="1">
    <citation type="submission" date="2015-08" db="EMBL/GenBank/DDBJ databases">
        <title>Next Generation Sequencing and Analysis of the Genome of Puccinia sorghi L Schw, the Causal Agent of Maize Common Rust.</title>
        <authorList>
            <person name="Rochi L."/>
            <person name="Burguener G."/>
            <person name="Darino M."/>
            <person name="Turjanski A."/>
            <person name="Kreff E."/>
            <person name="Dieguez M.J."/>
            <person name="Sacco F."/>
        </authorList>
    </citation>
    <scope>NUCLEOTIDE SEQUENCE [LARGE SCALE GENOMIC DNA]</scope>
    <source>
        <strain evidence="3 4">RO10H11247</strain>
    </source>
</reference>
<gene>
    <name evidence="3" type="ORF">VP01_1024g1</name>
</gene>
<dbReference type="VEuPathDB" id="FungiDB:VP01_1024g1"/>
<dbReference type="Proteomes" id="UP000037035">
    <property type="component" value="Unassembled WGS sequence"/>
</dbReference>
<evidence type="ECO:0000256" key="2">
    <source>
        <dbReference type="SAM" id="SignalP"/>
    </source>
</evidence>
<dbReference type="EMBL" id="LAVV01000277">
    <property type="protein sequence ID" value="KNZ64470.1"/>
    <property type="molecule type" value="Genomic_DNA"/>
</dbReference>
<feature type="chain" id="PRO_5005568604" evidence="2">
    <location>
        <begin position="21"/>
        <end position="386"/>
    </location>
</feature>
<organism evidence="3 4">
    <name type="scientific">Puccinia sorghi</name>
    <dbReference type="NCBI Taxonomy" id="27349"/>
    <lineage>
        <taxon>Eukaryota</taxon>
        <taxon>Fungi</taxon>
        <taxon>Dikarya</taxon>
        <taxon>Basidiomycota</taxon>
        <taxon>Pucciniomycotina</taxon>
        <taxon>Pucciniomycetes</taxon>
        <taxon>Pucciniales</taxon>
        <taxon>Pucciniaceae</taxon>
        <taxon>Puccinia</taxon>
    </lineage>
</organism>
<dbReference type="AlphaFoldDB" id="A0A0L6VW32"/>
<evidence type="ECO:0000256" key="1">
    <source>
        <dbReference type="SAM" id="MobiDB-lite"/>
    </source>
</evidence>
<sequence length="386" mass="43153">MKVDLTILLMSLVVAGGANARPIYPPHYPHYPVELATSIQPLHQQLAPNLWHGWPTQYHQPLHPLPPGGQIPATGYPILGHHASWHPQQVNHDLVYPLRRPPVASDTVRQMRQSDPTGRLEIRFASNPDEAPEKSLFRKYTYMENGVETPLFSAVVLQNDDKAMLYIKGLSPRTAQYKIWLPSHLTFWRNAEHEIPYGITSVYEFPKRNLANLRPGGPPMIHFSGFKSPEVHPAQPDPANGPPVTQVSGFEAPEVHHAQADPARSPPVTQVSGFEAPEVHHVQPDPTRSPPAIEFSGFKAPEVHHVQPDPTSRPPVTKLSGFEAPEVHVQPDPTRSPPVTHSSGFEAWDFDHIQPDPASVYPQVFFPELPSHYKALLPIYLEEDVM</sequence>
<accession>A0A0L6VW32</accession>